<dbReference type="Proteomes" id="UP000295129">
    <property type="component" value="Unassembled WGS sequence"/>
</dbReference>
<feature type="binding site" evidence="10">
    <location>
        <position position="50"/>
    </location>
    <ligand>
        <name>Fe cation</name>
        <dbReference type="ChEBI" id="CHEBI:24875"/>
        <label>3</label>
    </ligand>
</feature>
<comment type="catalytic activity">
    <reaction evidence="8">
        <text>Fe(2+)(in) = Fe(2+)(out)</text>
        <dbReference type="Rhea" id="RHEA:28486"/>
        <dbReference type="ChEBI" id="CHEBI:29033"/>
    </reaction>
</comment>
<dbReference type="GO" id="GO:0008199">
    <property type="term" value="F:ferric iron binding"/>
    <property type="evidence" value="ECO:0007669"/>
    <property type="project" value="InterPro"/>
</dbReference>
<keyword evidence="5" id="KW-0560">Oxidoreductase</keyword>
<keyword evidence="3" id="KW-0813">Transport</keyword>
<dbReference type="PROSITE" id="PS00549">
    <property type="entry name" value="BACTERIOFERRITIN"/>
    <property type="match status" value="1"/>
</dbReference>
<evidence type="ECO:0000256" key="8">
    <source>
        <dbReference type="ARBA" id="ARBA00036243"/>
    </source>
</evidence>
<keyword evidence="6 9" id="KW-0408">Iron</keyword>
<feature type="binding site" evidence="10">
    <location>
        <position position="130"/>
    </location>
    <ligand>
        <name>Fe cation</name>
        <dbReference type="ChEBI" id="CHEBI:24875"/>
        <label>2</label>
    </ligand>
</feature>
<keyword evidence="14" id="KW-1185">Reference proteome</keyword>
<dbReference type="Pfam" id="PF00210">
    <property type="entry name" value="Ferritin"/>
    <property type="match status" value="1"/>
</dbReference>
<dbReference type="PANTHER" id="PTHR30295">
    <property type="entry name" value="BACTERIOFERRITIN"/>
    <property type="match status" value="1"/>
</dbReference>
<dbReference type="InterPro" id="IPR008331">
    <property type="entry name" value="Ferritin_DPS_dom"/>
</dbReference>
<feature type="binding site" evidence="10">
    <location>
        <position position="51"/>
    </location>
    <ligand>
        <name>Fe cation</name>
        <dbReference type="ChEBI" id="CHEBI:24875"/>
        <label>1</label>
    </ligand>
</feature>
<dbReference type="PROSITE" id="PS50905">
    <property type="entry name" value="FERRITIN_LIKE"/>
    <property type="match status" value="1"/>
</dbReference>
<keyword evidence="2 9" id="KW-0409">Iron storage</keyword>
<evidence type="ECO:0000256" key="5">
    <source>
        <dbReference type="ARBA" id="ARBA00023002"/>
    </source>
</evidence>
<dbReference type="InterPro" id="IPR012347">
    <property type="entry name" value="Ferritin-like"/>
</dbReference>
<accession>A0A4R6DL14</accession>
<comment type="function">
    <text evidence="11">Iron-storage protein.</text>
</comment>
<evidence type="ECO:0000256" key="11">
    <source>
        <dbReference type="RuleBase" id="RU000623"/>
    </source>
</evidence>
<feature type="binding site" evidence="10">
    <location>
        <position position="127"/>
    </location>
    <ligand>
        <name>Fe cation</name>
        <dbReference type="ChEBI" id="CHEBI:24875"/>
        <label>1</label>
    </ligand>
</feature>
<dbReference type="OrthoDB" id="9800505at2"/>
<feature type="domain" description="Ferritin-like diiron" evidence="12">
    <location>
        <begin position="1"/>
        <end position="145"/>
    </location>
</feature>
<dbReference type="PANTHER" id="PTHR30295:SF9">
    <property type="entry name" value="BACTERIOFERRITIN"/>
    <property type="match status" value="1"/>
</dbReference>
<comment type="similarity">
    <text evidence="1 9 11">Belongs to the bacterioferritin family.</text>
</comment>
<name>A0A4R6DL14_9RHOO</name>
<keyword evidence="7" id="KW-0406">Ion transport</keyword>
<evidence type="ECO:0000256" key="4">
    <source>
        <dbReference type="ARBA" id="ARBA00022496"/>
    </source>
</evidence>
<evidence type="ECO:0000256" key="1">
    <source>
        <dbReference type="ARBA" id="ARBA00008093"/>
    </source>
</evidence>
<dbReference type="GO" id="GO:0005829">
    <property type="term" value="C:cytosol"/>
    <property type="evidence" value="ECO:0007669"/>
    <property type="project" value="TreeGrafter"/>
</dbReference>
<sequence length="161" mass="18240">MKGNAKVITALNSLLVDELAARDQYFIHGRMLAEWGLHHASERILHEMEDETQHAADLISRILFLEGTPKMTPSKITVGKDLPDIFEKDLAVEYSVVNNLRKVMALCETVQDYVTRDILLKMLADTEEDHAHWLEQQLRLIGMVGLPNYLQSQMKTGTPGV</sequence>
<dbReference type="SUPFAM" id="SSF47240">
    <property type="entry name" value="Ferritin-like"/>
    <property type="match status" value="1"/>
</dbReference>
<proteinExistence type="inferred from homology"/>
<evidence type="ECO:0000259" key="12">
    <source>
        <dbReference type="PROSITE" id="PS50905"/>
    </source>
</evidence>
<evidence type="ECO:0000313" key="14">
    <source>
        <dbReference type="Proteomes" id="UP000295129"/>
    </source>
</evidence>
<dbReference type="GO" id="GO:0006826">
    <property type="term" value="P:iron ion transport"/>
    <property type="evidence" value="ECO:0007669"/>
    <property type="project" value="UniProtKB-KW"/>
</dbReference>
<feature type="binding site" evidence="10">
    <location>
        <position position="54"/>
    </location>
    <ligand>
        <name>Fe cation</name>
        <dbReference type="ChEBI" id="CHEBI:24875"/>
        <label>1</label>
    </ligand>
</feature>
<dbReference type="GO" id="GO:0004322">
    <property type="term" value="F:ferroxidase activity"/>
    <property type="evidence" value="ECO:0007669"/>
    <property type="project" value="TreeGrafter"/>
</dbReference>
<dbReference type="RefSeq" id="WP_133594841.1">
    <property type="nucleotide sequence ID" value="NZ_SNVV01000029.1"/>
</dbReference>
<dbReference type="AlphaFoldDB" id="A0A4R6DL14"/>
<evidence type="ECO:0000256" key="6">
    <source>
        <dbReference type="ARBA" id="ARBA00023004"/>
    </source>
</evidence>
<dbReference type="CDD" id="cd00907">
    <property type="entry name" value="Bacterioferritin"/>
    <property type="match status" value="1"/>
</dbReference>
<dbReference type="PRINTS" id="PR00601">
    <property type="entry name" value="BACFERRITIN"/>
</dbReference>
<dbReference type="GO" id="GO:0020037">
    <property type="term" value="F:heme binding"/>
    <property type="evidence" value="ECO:0007669"/>
    <property type="project" value="TreeGrafter"/>
</dbReference>
<dbReference type="InterPro" id="IPR009040">
    <property type="entry name" value="Ferritin-like_diiron"/>
</dbReference>
<protein>
    <recommendedName>
        <fullName evidence="9 11">Bacterioferritin</fullName>
    </recommendedName>
</protein>
<evidence type="ECO:0000256" key="3">
    <source>
        <dbReference type="ARBA" id="ARBA00022448"/>
    </source>
</evidence>
<dbReference type="NCBIfam" id="TIGR00754">
    <property type="entry name" value="bfr"/>
    <property type="match status" value="1"/>
</dbReference>
<evidence type="ECO:0000256" key="2">
    <source>
        <dbReference type="ARBA" id="ARBA00022434"/>
    </source>
</evidence>
<feature type="binding site" evidence="10">
    <location>
        <position position="46"/>
    </location>
    <ligand>
        <name>Fe cation</name>
        <dbReference type="ChEBI" id="CHEBI:24875"/>
        <label>3</label>
    </ligand>
</feature>
<dbReference type="EMBL" id="SNVV01000029">
    <property type="protein sequence ID" value="TDN45566.1"/>
    <property type="molecule type" value="Genomic_DNA"/>
</dbReference>
<dbReference type="InterPro" id="IPR009078">
    <property type="entry name" value="Ferritin-like_SF"/>
</dbReference>
<reference evidence="13 14" key="1">
    <citation type="submission" date="2019-03" db="EMBL/GenBank/DDBJ databases">
        <title>Genomic Encyclopedia of Type Strains, Phase IV (KMG-IV): sequencing the most valuable type-strain genomes for metagenomic binning, comparative biology and taxonomic classification.</title>
        <authorList>
            <person name="Goeker M."/>
        </authorList>
    </citation>
    <scope>NUCLEOTIDE SEQUENCE [LARGE SCALE GENOMIC DNA]</scope>
    <source>
        <strain evidence="13 14">DSM 12121</strain>
    </source>
</reference>
<keyword evidence="9 10" id="KW-0479">Metal-binding</keyword>
<keyword evidence="4" id="KW-0410">Iron transport</keyword>
<organism evidence="13 14">
    <name type="scientific">Azoarcus indigens</name>
    <dbReference type="NCBI Taxonomy" id="29545"/>
    <lineage>
        <taxon>Bacteria</taxon>
        <taxon>Pseudomonadati</taxon>
        <taxon>Pseudomonadota</taxon>
        <taxon>Betaproteobacteria</taxon>
        <taxon>Rhodocyclales</taxon>
        <taxon>Zoogloeaceae</taxon>
        <taxon>Azoarcus</taxon>
    </lineage>
</organism>
<evidence type="ECO:0000256" key="7">
    <source>
        <dbReference type="ARBA" id="ARBA00023065"/>
    </source>
</evidence>
<evidence type="ECO:0000256" key="10">
    <source>
        <dbReference type="PIRSR" id="PIRSR002560-1"/>
    </source>
</evidence>
<dbReference type="GO" id="GO:0006879">
    <property type="term" value="P:intracellular iron ion homeostasis"/>
    <property type="evidence" value="ECO:0007669"/>
    <property type="project" value="UniProtKB-KW"/>
</dbReference>
<evidence type="ECO:0000256" key="9">
    <source>
        <dbReference type="PIRNR" id="PIRNR002560"/>
    </source>
</evidence>
<gene>
    <name evidence="13" type="ORF">C7389_12919</name>
</gene>
<comment type="caution">
    <text evidence="13">The sequence shown here is derived from an EMBL/GenBank/DDBJ whole genome shotgun (WGS) entry which is preliminary data.</text>
</comment>
<evidence type="ECO:0000313" key="13">
    <source>
        <dbReference type="EMBL" id="TDN45566.1"/>
    </source>
</evidence>
<dbReference type="PIRSF" id="PIRSF002560">
    <property type="entry name" value="Bacterioferritin"/>
    <property type="match status" value="1"/>
</dbReference>
<keyword evidence="11" id="KW-0349">Heme</keyword>
<feature type="binding site" evidence="10">
    <location>
        <position position="93"/>
    </location>
    <ligand>
        <name>Fe cation</name>
        <dbReference type="ChEBI" id="CHEBI:24875"/>
        <label>2</label>
    </ligand>
</feature>
<feature type="binding site" evidence="10">
    <location>
        <position position="51"/>
    </location>
    <ligand>
        <name>Fe cation</name>
        <dbReference type="ChEBI" id="CHEBI:24875"/>
        <label>2</label>
    </ligand>
</feature>
<dbReference type="Gene3D" id="1.20.1260.10">
    <property type="match status" value="1"/>
</dbReference>
<dbReference type="InterPro" id="IPR002024">
    <property type="entry name" value="Bacterioferritin"/>
</dbReference>
<feature type="binding site" evidence="10">
    <location>
        <position position="127"/>
    </location>
    <ligand>
        <name>Fe cation</name>
        <dbReference type="ChEBI" id="CHEBI:24875"/>
        <label>2</label>
    </ligand>
</feature>
<feature type="binding site" evidence="10">
    <location>
        <position position="18"/>
    </location>
    <ligand>
        <name>Fe cation</name>
        <dbReference type="ChEBI" id="CHEBI:24875"/>
        <label>1</label>
    </ligand>
</feature>